<dbReference type="Pfam" id="PF00874">
    <property type="entry name" value="PRD"/>
    <property type="match status" value="1"/>
</dbReference>
<dbReference type="GO" id="GO:0016740">
    <property type="term" value="F:transferase activity"/>
    <property type="evidence" value="ECO:0007669"/>
    <property type="project" value="UniProtKB-KW"/>
</dbReference>
<dbReference type="PROSITE" id="PS51372">
    <property type="entry name" value="PRD_2"/>
    <property type="match status" value="2"/>
</dbReference>
<feature type="domain" description="PRD" evidence="6">
    <location>
        <begin position="449"/>
        <end position="560"/>
    </location>
</feature>
<dbReference type="OrthoDB" id="9762199at2"/>
<dbReference type="Gene3D" id="3.40.50.510">
    <property type="entry name" value="Phosphotransferase system, mannose-type IIA component"/>
    <property type="match status" value="1"/>
</dbReference>
<dbReference type="InterPro" id="IPR002078">
    <property type="entry name" value="Sigma_54_int"/>
</dbReference>
<comment type="caution">
    <text evidence="7">The sequence shown here is derived from an EMBL/GenBank/DDBJ whole genome shotgun (WGS) entry which is preliminary data.</text>
</comment>
<proteinExistence type="predicted"/>
<evidence type="ECO:0000259" key="5">
    <source>
        <dbReference type="PROSITE" id="PS51096"/>
    </source>
</evidence>
<evidence type="ECO:0000256" key="2">
    <source>
        <dbReference type="ARBA" id="ARBA00022741"/>
    </source>
</evidence>
<evidence type="ECO:0000313" key="7">
    <source>
        <dbReference type="EMBL" id="EOH90830.1"/>
    </source>
</evidence>
<gene>
    <name evidence="7" type="ORF">UAU_03369</name>
</gene>
<name>R2S5Q9_9ENTE</name>
<dbReference type="InterPro" id="IPR003593">
    <property type="entry name" value="AAA+_ATPase"/>
</dbReference>
<evidence type="ECO:0000259" key="4">
    <source>
        <dbReference type="PROSITE" id="PS50045"/>
    </source>
</evidence>
<dbReference type="SMART" id="SM00382">
    <property type="entry name" value="AAA"/>
    <property type="match status" value="1"/>
</dbReference>
<dbReference type="PROSITE" id="PS50045">
    <property type="entry name" value="SIGMA54_INTERACT_4"/>
    <property type="match status" value="1"/>
</dbReference>
<reference evidence="7 8" key="1">
    <citation type="submission" date="2013-02" db="EMBL/GenBank/DDBJ databases">
        <title>The Genome Sequence of Enterococcus pallens BAA-351.</title>
        <authorList>
            <consortium name="The Broad Institute Genome Sequencing Platform"/>
            <consortium name="The Broad Institute Genome Sequencing Center for Infectious Disease"/>
            <person name="Earl A.M."/>
            <person name="Gilmore M.S."/>
            <person name="Lebreton F."/>
            <person name="Walker B."/>
            <person name="Young S.K."/>
            <person name="Zeng Q."/>
            <person name="Gargeya S."/>
            <person name="Fitzgerald M."/>
            <person name="Haas B."/>
            <person name="Abouelleil A."/>
            <person name="Alvarado L."/>
            <person name="Arachchi H.M."/>
            <person name="Berlin A.M."/>
            <person name="Chapman S.B."/>
            <person name="Dewar J."/>
            <person name="Goldberg J."/>
            <person name="Griggs A."/>
            <person name="Gujja S."/>
            <person name="Hansen M."/>
            <person name="Howarth C."/>
            <person name="Imamovic A."/>
            <person name="Larimer J."/>
            <person name="McCowan C."/>
            <person name="Murphy C."/>
            <person name="Neiman D."/>
            <person name="Pearson M."/>
            <person name="Priest M."/>
            <person name="Roberts A."/>
            <person name="Saif S."/>
            <person name="Shea T."/>
            <person name="Sisk P."/>
            <person name="Sykes S."/>
            <person name="Wortman J."/>
            <person name="Nusbaum C."/>
            <person name="Birren B."/>
        </authorList>
    </citation>
    <scope>NUCLEOTIDE SEQUENCE [LARGE SCALE GENOMIC DNA]</scope>
    <source>
        <strain evidence="7 8">ATCC BAA-351</strain>
    </source>
</reference>
<keyword evidence="2" id="KW-0547">Nucleotide-binding</keyword>
<dbReference type="eggNOG" id="COG1221">
    <property type="taxonomic scope" value="Bacteria"/>
</dbReference>
<dbReference type="InterPro" id="IPR004701">
    <property type="entry name" value="PTS_EIIA_man-typ"/>
</dbReference>
<dbReference type="PANTHER" id="PTHR32071">
    <property type="entry name" value="TRANSCRIPTIONAL REGULATORY PROTEIN"/>
    <property type="match status" value="1"/>
</dbReference>
<dbReference type="InterPro" id="IPR027417">
    <property type="entry name" value="P-loop_NTPase"/>
</dbReference>
<dbReference type="Proteomes" id="UP000013782">
    <property type="component" value="Unassembled WGS sequence"/>
</dbReference>
<dbReference type="GO" id="GO:0005524">
    <property type="term" value="F:ATP binding"/>
    <property type="evidence" value="ECO:0007669"/>
    <property type="project" value="UniProtKB-KW"/>
</dbReference>
<protein>
    <recommendedName>
        <fullName evidence="9">Transcriptional antiterminator bglG:Sigma-54 factor</fullName>
    </recommendedName>
</protein>
<feature type="domain" description="PTS EIIA type-4" evidence="5">
    <location>
        <begin position="561"/>
        <end position="688"/>
    </location>
</feature>
<evidence type="ECO:0000256" key="1">
    <source>
        <dbReference type="ARBA" id="ARBA00022679"/>
    </source>
</evidence>
<keyword evidence="3" id="KW-0067">ATP-binding</keyword>
<dbReference type="InterPro" id="IPR036662">
    <property type="entry name" value="PTS_EIIA_man-typ_sf"/>
</dbReference>
<dbReference type="STRING" id="160454.RV10_GL003864"/>
<evidence type="ECO:0008006" key="9">
    <source>
        <dbReference type="Google" id="ProtNLM"/>
    </source>
</evidence>
<dbReference type="CDD" id="cd00009">
    <property type="entry name" value="AAA"/>
    <property type="match status" value="1"/>
</dbReference>
<dbReference type="SUPFAM" id="SSF63520">
    <property type="entry name" value="PTS-regulatory domain, PRD"/>
    <property type="match status" value="1"/>
</dbReference>
<dbReference type="GO" id="GO:0009401">
    <property type="term" value="P:phosphoenolpyruvate-dependent sugar phosphotransferase system"/>
    <property type="evidence" value="ECO:0007669"/>
    <property type="project" value="InterPro"/>
</dbReference>
<evidence type="ECO:0000259" key="6">
    <source>
        <dbReference type="PROSITE" id="PS51372"/>
    </source>
</evidence>
<dbReference type="SUPFAM" id="SSF53062">
    <property type="entry name" value="PTS system fructose IIA component-like"/>
    <property type="match status" value="1"/>
</dbReference>
<dbReference type="SUPFAM" id="SSF52540">
    <property type="entry name" value="P-loop containing nucleoside triphosphate hydrolases"/>
    <property type="match status" value="1"/>
</dbReference>
<dbReference type="RefSeq" id="WP_010758346.1">
    <property type="nucleotide sequence ID" value="NZ_ASWD01000004.1"/>
</dbReference>
<dbReference type="InterPro" id="IPR036634">
    <property type="entry name" value="PRD_sf"/>
</dbReference>
<dbReference type="Gene3D" id="1.10.1790.10">
    <property type="entry name" value="PRD domain"/>
    <property type="match status" value="1"/>
</dbReference>
<accession>R2S5Q9</accession>
<dbReference type="Pfam" id="PF00158">
    <property type="entry name" value="Sigma54_activat"/>
    <property type="match status" value="1"/>
</dbReference>
<dbReference type="InterPro" id="IPR011608">
    <property type="entry name" value="PRD"/>
</dbReference>
<dbReference type="PATRIC" id="fig|1158607.3.peg.3357"/>
<dbReference type="HOGENOM" id="CLU_014204_1_1_9"/>
<dbReference type="GO" id="GO:0016020">
    <property type="term" value="C:membrane"/>
    <property type="evidence" value="ECO:0007669"/>
    <property type="project" value="InterPro"/>
</dbReference>
<keyword evidence="1" id="KW-0808">Transferase</keyword>
<organism evidence="7 8">
    <name type="scientific">Enterococcus pallens ATCC BAA-351</name>
    <dbReference type="NCBI Taxonomy" id="1158607"/>
    <lineage>
        <taxon>Bacteria</taxon>
        <taxon>Bacillati</taxon>
        <taxon>Bacillota</taxon>
        <taxon>Bacilli</taxon>
        <taxon>Lactobacillales</taxon>
        <taxon>Enterococcaceae</taxon>
        <taxon>Enterococcus</taxon>
    </lineage>
</organism>
<dbReference type="eggNOG" id="COG3933">
    <property type="taxonomic scope" value="Bacteria"/>
</dbReference>
<dbReference type="PROSITE" id="PS51096">
    <property type="entry name" value="PTS_EIIA_TYPE_4"/>
    <property type="match status" value="1"/>
</dbReference>
<dbReference type="EMBL" id="AJAQ01000035">
    <property type="protein sequence ID" value="EOH90830.1"/>
    <property type="molecule type" value="Genomic_DNA"/>
</dbReference>
<evidence type="ECO:0000313" key="8">
    <source>
        <dbReference type="Proteomes" id="UP000013782"/>
    </source>
</evidence>
<dbReference type="Gene3D" id="3.40.50.300">
    <property type="entry name" value="P-loop containing nucleotide triphosphate hydrolases"/>
    <property type="match status" value="1"/>
</dbReference>
<feature type="domain" description="Sigma-54 factor interaction" evidence="4">
    <location>
        <begin position="113"/>
        <end position="347"/>
    </location>
</feature>
<sequence length="943" mass="106927">MKRIDKIHTLVKEYTKNVQLSDLSDKKVGITSVDLAAQTDILRNNVSQDLNQLHRELKLIKIKGKPVRYLDAEQIAVLLGGKIQSKDLLFQSAAELLEAPVQANDQGDPFRSLIGATGSLSPIIQSAKASILYPPFGLHTLLLGESGTGKSLFAEVMYRYGQTEGVFKENSAFIRFNCADYATNPQFLMSMLFGTRKGAYTGADEERAGLIEAADGGVLFLDEIHRLPPEGQEMLFHFMDQHTYRRMGETANERTSKVLIIGATTETVSNHLLTTFLRRIPATIWLPNLEERGAKERLELLEFYSQQEAEKLHSPVEFSRNALFLLSCYPAKGNLGQLRSDLQLTIARAYLETRQNNSSRVHVTSKMLPTYIVQRKEALSPEKRNRVEKLLPTDKLVIYPTPKEKPSDQLVIEHDFVNYYLNQLLTSKGSVDLEQLFHEYTLEISKNTLYEDSYSVLFDPLTQEISSVLAELLVDEYKLNFEENIYLSLALFIRNIQQSNGKRVNTVFPEDEIHLSDQAVKTAKKMVEIIEKRFNIVCDTNELTVLATIIHTLIEGRQNQEIRFLVVAHGEATATSLANTINHLLNTDIVLGLDMPLTMSPTETVGEIEKVIKSFPSTHSWILFVDMGSLIQLDKQIKQSEDQNFYVMETTDILIILESVRKVLFTSRTAEHIVADIAKMSDLQNDKLQRKIKEYLSIRMNRVIYTVCSSGEGVALFLEKIIGDFLRENHIYDVQLIPLNGTQQEVGQLIRSTSQDKEVVSVIGSIEPKNLTSPFLSLNDILMGQGLNQLLYLLGEERAPAQKEHSIEKATQSLVLQLCQETLDKYLMYLSANKITPMLMNFIEALEKQLAESFSNNLLTKLFIHTGCLLERILFHEQLLAITPEDEEWVKTEGQALDALLQETLKPIEDLLQLSINLQERYYLIQLLLENFPHLVTKNALAD</sequence>
<dbReference type="PANTHER" id="PTHR32071:SF38">
    <property type="entry name" value="PSP OPERON TRANSCRIPTIONAL ACTIVATOR"/>
    <property type="match status" value="1"/>
</dbReference>
<feature type="domain" description="PRD" evidence="6">
    <location>
        <begin position="830"/>
        <end position="938"/>
    </location>
</feature>
<evidence type="ECO:0000256" key="3">
    <source>
        <dbReference type="ARBA" id="ARBA00022840"/>
    </source>
</evidence>
<dbReference type="GO" id="GO:0006355">
    <property type="term" value="P:regulation of DNA-templated transcription"/>
    <property type="evidence" value="ECO:0007669"/>
    <property type="project" value="InterPro"/>
</dbReference>
<dbReference type="AlphaFoldDB" id="R2S5Q9"/>
<keyword evidence="8" id="KW-1185">Reference proteome</keyword>